<gene>
    <name evidence="11" type="ORF">V0R53_00010</name>
</gene>
<dbReference type="GO" id="GO:0071111">
    <property type="term" value="F:cyclic-guanylate-specific phosphodiesterase activity"/>
    <property type="evidence" value="ECO:0007669"/>
    <property type="project" value="UniProtKB-EC"/>
</dbReference>
<evidence type="ECO:0000259" key="10">
    <source>
        <dbReference type="PROSITE" id="PS50883"/>
    </source>
</evidence>
<comment type="subcellular location">
    <subcellularLocation>
        <location evidence="1">Cell membrane</location>
        <topology evidence="1">Multi-pass membrane protein</topology>
    </subcellularLocation>
</comment>
<evidence type="ECO:0000256" key="6">
    <source>
        <dbReference type="ARBA" id="ARBA00022801"/>
    </source>
</evidence>
<dbReference type="Gene3D" id="3.20.20.450">
    <property type="entry name" value="EAL domain"/>
    <property type="match status" value="1"/>
</dbReference>
<proteinExistence type="predicted"/>
<dbReference type="Pfam" id="PF00563">
    <property type="entry name" value="EAL"/>
    <property type="match status" value="1"/>
</dbReference>
<reference evidence="11 12" key="1">
    <citation type="submission" date="2024-01" db="EMBL/GenBank/DDBJ databases">
        <title>Unpublished Manusciprt.</title>
        <authorList>
            <person name="Duman M."/>
            <person name="Valdes E.G."/>
            <person name="Ajmi N."/>
            <person name="Altun S."/>
            <person name="Saticioglu I.B."/>
        </authorList>
    </citation>
    <scope>NUCLEOTIDE SEQUENCE [LARGE SCALE GENOMIC DNA]</scope>
    <source>
        <strain evidence="11 12">120P</strain>
    </source>
</reference>
<comment type="caution">
    <text evidence="11">The sequence shown here is derived from an EMBL/GenBank/DDBJ whole genome shotgun (WGS) entry which is preliminary data.</text>
</comment>
<dbReference type="Pfam" id="PF12792">
    <property type="entry name" value="CSS-motif"/>
    <property type="match status" value="1"/>
</dbReference>
<feature type="domain" description="EAL" evidence="10">
    <location>
        <begin position="263"/>
        <end position="514"/>
    </location>
</feature>
<dbReference type="RefSeq" id="WP_330078451.1">
    <property type="nucleotide sequence ID" value="NZ_JAZDCU010000001.1"/>
</dbReference>
<evidence type="ECO:0000256" key="2">
    <source>
        <dbReference type="ARBA" id="ARBA00012282"/>
    </source>
</evidence>
<evidence type="ECO:0000256" key="5">
    <source>
        <dbReference type="ARBA" id="ARBA00022692"/>
    </source>
</evidence>
<evidence type="ECO:0000256" key="3">
    <source>
        <dbReference type="ARBA" id="ARBA00022475"/>
    </source>
</evidence>
<accession>A0AB35WL32</accession>
<sequence length="522" mass="57319">MKRSRIRVFGVLAGALCVMVCLTSSAYLGWLLVLHDTEAQLDDLAELAVRRADSTVAQAGEALRQLADSGLPACSPSGIEQMRLIALNTLFVKSVGYTEEDVYACSSSGAWAPEGPTFAEDFQTSEGVYVSLNGHTDVNAVNGKLTLQYAAFRLLVDPEPLQDTSLKPGFRLALGAGAGRWMEQRHADGFTQLLTLVHEGRRPMLVGDYIYKWVTHGNWQAVVALSREALLANLWRKQLIALPIGAAVALYGLREIARYTNARLSPMAELRGAIGQGNIHAFYQPIIDLHSGRCVGAEALVRLKQSDGTWATPERFLTLAEESDLIEDITEKVLLAVCDDLGEYLRSDPCKHVSINLAARDICSGRYLDVLSNAIARAGINAHQVWLEVTESSLLDFEPACEHLTVSRQRGHPIALDDFGTGYSSLQYVQHLPIDLLKIDRTFVARIDDDKACPVLELTIALAQEMGLVMVAEGIETQQQVAFLRTRGIEFGQGWLFGKPMPVGEFIAYSEHRAATRQLINV</sequence>
<evidence type="ECO:0000256" key="9">
    <source>
        <dbReference type="ARBA" id="ARBA00034290"/>
    </source>
</evidence>
<organism evidence="11 12">
    <name type="scientific">Pseudomonas auratipiscis</name>
    <dbReference type="NCBI Taxonomy" id="3115853"/>
    <lineage>
        <taxon>Bacteria</taxon>
        <taxon>Pseudomonadati</taxon>
        <taxon>Pseudomonadota</taxon>
        <taxon>Gammaproteobacteria</taxon>
        <taxon>Pseudomonadales</taxon>
        <taxon>Pseudomonadaceae</taxon>
        <taxon>Pseudomonas</taxon>
    </lineage>
</organism>
<dbReference type="AlphaFoldDB" id="A0AB35WL32"/>
<keyword evidence="6" id="KW-0378">Hydrolase</keyword>
<dbReference type="GO" id="GO:0005886">
    <property type="term" value="C:plasma membrane"/>
    <property type="evidence" value="ECO:0007669"/>
    <property type="project" value="UniProtKB-SubCell"/>
</dbReference>
<evidence type="ECO:0000313" key="11">
    <source>
        <dbReference type="EMBL" id="MEE1864767.1"/>
    </source>
</evidence>
<keyword evidence="12" id="KW-1185">Reference proteome</keyword>
<evidence type="ECO:0000256" key="1">
    <source>
        <dbReference type="ARBA" id="ARBA00004651"/>
    </source>
</evidence>
<protein>
    <recommendedName>
        <fullName evidence="2">cyclic-guanylate-specific phosphodiesterase</fullName>
        <ecNumber evidence="2">3.1.4.52</ecNumber>
    </recommendedName>
</protein>
<dbReference type="InterPro" id="IPR050706">
    <property type="entry name" value="Cyclic-di-GMP_PDE-like"/>
</dbReference>
<comment type="catalytic activity">
    <reaction evidence="9">
        <text>3',3'-c-di-GMP + H2O = 5'-phosphoguanylyl(3'-&gt;5')guanosine + H(+)</text>
        <dbReference type="Rhea" id="RHEA:24902"/>
        <dbReference type="ChEBI" id="CHEBI:15377"/>
        <dbReference type="ChEBI" id="CHEBI:15378"/>
        <dbReference type="ChEBI" id="CHEBI:58754"/>
        <dbReference type="ChEBI" id="CHEBI:58805"/>
        <dbReference type="EC" id="3.1.4.52"/>
    </reaction>
</comment>
<dbReference type="PROSITE" id="PS50883">
    <property type="entry name" value="EAL"/>
    <property type="match status" value="1"/>
</dbReference>
<dbReference type="EMBL" id="JAZDQP010000001">
    <property type="protein sequence ID" value="MEE1864767.1"/>
    <property type="molecule type" value="Genomic_DNA"/>
</dbReference>
<evidence type="ECO:0000256" key="8">
    <source>
        <dbReference type="ARBA" id="ARBA00023136"/>
    </source>
</evidence>
<evidence type="ECO:0000256" key="4">
    <source>
        <dbReference type="ARBA" id="ARBA00022636"/>
    </source>
</evidence>
<keyword evidence="4" id="KW-0973">c-di-GMP</keyword>
<dbReference type="Proteomes" id="UP001307839">
    <property type="component" value="Unassembled WGS sequence"/>
</dbReference>
<dbReference type="InterPro" id="IPR001633">
    <property type="entry name" value="EAL_dom"/>
</dbReference>
<keyword evidence="7" id="KW-1133">Transmembrane helix</keyword>
<dbReference type="PANTHER" id="PTHR33121">
    <property type="entry name" value="CYCLIC DI-GMP PHOSPHODIESTERASE PDEF"/>
    <property type="match status" value="1"/>
</dbReference>
<dbReference type="EC" id="3.1.4.52" evidence="2"/>
<keyword evidence="8" id="KW-0472">Membrane</keyword>
<evidence type="ECO:0000313" key="12">
    <source>
        <dbReference type="Proteomes" id="UP001307839"/>
    </source>
</evidence>
<dbReference type="SMART" id="SM00052">
    <property type="entry name" value="EAL"/>
    <property type="match status" value="1"/>
</dbReference>
<keyword evidence="5" id="KW-0812">Transmembrane</keyword>
<dbReference type="InterPro" id="IPR024744">
    <property type="entry name" value="CSS-motif_dom"/>
</dbReference>
<evidence type="ECO:0000256" key="7">
    <source>
        <dbReference type="ARBA" id="ARBA00022989"/>
    </source>
</evidence>
<keyword evidence="3" id="KW-1003">Cell membrane</keyword>
<dbReference type="CDD" id="cd01948">
    <property type="entry name" value="EAL"/>
    <property type="match status" value="1"/>
</dbReference>
<dbReference type="SUPFAM" id="SSF141868">
    <property type="entry name" value="EAL domain-like"/>
    <property type="match status" value="1"/>
</dbReference>
<dbReference type="InterPro" id="IPR035919">
    <property type="entry name" value="EAL_sf"/>
</dbReference>
<name>A0AB35WL32_9PSED</name>
<dbReference type="PANTHER" id="PTHR33121:SF79">
    <property type="entry name" value="CYCLIC DI-GMP PHOSPHODIESTERASE PDED-RELATED"/>
    <property type="match status" value="1"/>
</dbReference>